<proteinExistence type="predicted"/>
<sequence>AMSPAWGPIGPGDSAETSRRDKISKYLAVARRTQTRGGTSVSIPINPAPTRGGAPGLVREDFRSGD</sequence>
<feature type="region of interest" description="Disordered" evidence="1">
    <location>
        <begin position="1"/>
        <end position="20"/>
    </location>
</feature>
<evidence type="ECO:0000313" key="2">
    <source>
        <dbReference type="EMBL" id="GAH58325.1"/>
    </source>
</evidence>
<evidence type="ECO:0000256" key="1">
    <source>
        <dbReference type="SAM" id="MobiDB-lite"/>
    </source>
</evidence>
<dbReference type="EMBL" id="BARU01023882">
    <property type="protein sequence ID" value="GAH58325.1"/>
    <property type="molecule type" value="Genomic_DNA"/>
</dbReference>
<protein>
    <submittedName>
        <fullName evidence="2">Uncharacterized protein</fullName>
    </submittedName>
</protein>
<comment type="caution">
    <text evidence="2">The sequence shown here is derived from an EMBL/GenBank/DDBJ whole genome shotgun (WGS) entry which is preliminary data.</text>
</comment>
<feature type="region of interest" description="Disordered" evidence="1">
    <location>
        <begin position="34"/>
        <end position="66"/>
    </location>
</feature>
<feature type="non-terminal residue" evidence="2">
    <location>
        <position position="1"/>
    </location>
</feature>
<accession>X1HMP5</accession>
<reference evidence="2" key="1">
    <citation type="journal article" date="2014" name="Front. Microbiol.">
        <title>High frequency of phylogenetically diverse reductive dehalogenase-homologous genes in deep subseafloor sedimentary metagenomes.</title>
        <authorList>
            <person name="Kawai M."/>
            <person name="Futagami T."/>
            <person name="Toyoda A."/>
            <person name="Takaki Y."/>
            <person name="Nishi S."/>
            <person name="Hori S."/>
            <person name="Arai W."/>
            <person name="Tsubouchi T."/>
            <person name="Morono Y."/>
            <person name="Uchiyama I."/>
            <person name="Ito T."/>
            <person name="Fujiyama A."/>
            <person name="Inagaki F."/>
            <person name="Takami H."/>
        </authorList>
    </citation>
    <scope>NUCLEOTIDE SEQUENCE</scope>
    <source>
        <strain evidence="2">Expedition CK06-06</strain>
    </source>
</reference>
<dbReference type="AlphaFoldDB" id="X1HMP5"/>
<gene>
    <name evidence="2" type="ORF">S03H2_38715</name>
</gene>
<organism evidence="2">
    <name type="scientific">marine sediment metagenome</name>
    <dbReference type="NCBI Taxonomy" id="412755"/>
    <lineage>
        <taxon>unclassified sequences</taxon>
        <taxon>metagenomes</taxon>
        <taxon>ecological metagenomes</taxon>
    </lineage>
</organism>
<name>X1HMP5_9ZZZZ</name>